<name>A0AC35FBT6_9BILA</name>
<accession>A0AC35FBT6</accession>
<evidence type="ECO:0000313" key="1">
    <source>
        <dbReference type="Proteomes" id="UP000887580"/>
    </source>
</evidence>
<dbReference type="Proteomes" id="UP000887580">
    <property type="component" value="Unplaced"/>
</dbReference>
<sequence>MLSSSFKILVAVFFIGYLSADDIEPSKCAYKTGTETEGCVQERTSTGMEFAHDIHEELLIWSPTNFSQQEIFFCLPPSESCKNEYALRKKYAHLRFDTIYPKKINVTGYNGNLIKYGVSVIEQRFSPWDVLPIDVTVFNFPAFWHYYSNQKNLKVALHAGYLQFPPTDDDGSNVVFTDPEDKCRSYRPKELKIDNFLNMDLYMNRKYGRYSYFFIKKDNFICAYVFEHKDVVSYEVVFQISWTIAGYHSAVQNYAPNFFCIDALYGTFVSLYWNRQSPPEAHFYAIDENNLNNIQLVDKIKLTNFHDGCLKAIFENDFGEFEQYTFPVFQSYGRQIFVSYKFEIPQTQPPGFKKYIWNGLWKNENEFNVTERELKWNSDSQKFSVDVNVLFWAKKSWIQKDKPAIPYMTTVPTTVPPPPNTEPTTKPRTLTPPPPELSTTLAPTTTPVPTSLSSTTPNEPKTTTNAPSQTPPLSSITDSSSSTTTTSKYNGATIYEKNSTDAKKYTSKVTPAALNQNKNPSDSSNGNCFFNENLWWILILIIGIDIVEIIIIILLIVFKFRGAKKLKEAMPKKKVQKLTKKKKKPPAKSKSQPKKKATKKQKKKKSTKEKSVTKTEDGGNR</sequence>
<evidence type="ECO:0000313" key="2">
    <source>
        <dbReference type="WBParaSite" id="PS1159_v2.g15492.t1"/>
    </source>
</evidence>
<reference evidence="2" key="1">
    <citation type="submission" date="2022-11" db="UniProtKB">
        <authorList>
            <consortium name="WormBaseParasite"/>
        </authorList>
    </citation>
    <scope>IDENTIFICATION</scope>
</reference>
<protein>
    <submittedName>
        <fullName evidence="2">Uncharacterized protein</fullName>
    </submittedName>
</protein>
<proteinExistence type="predicted"/>
<organism evidence="1 2">
    <name type="scientific">Panagrolaimus sp. PS1159</name>
    <dbReference type="NCBI Taxonomy" id="55785"/>
    <lineage>
        <taxon>Eukaryota</taxon>
        <taxon>Metazoa</taxon>
        <taxon>Ecdysozoa</taxon>
        <taxon>Nematoda</taxon>
        <taxon>Chromadorea</taxon>
        <taxon>Rhabditida</taxon>
        <taxon>Tylenchina</taxon>
        <taxon>Panagrolaimomorpha</taxon>
        <taxon>Panagrolaimoidea</taxon>
        <taxon>Panagrolaimidae</taxon>
        <taxon>Panagrolaimus</taxon>
    </lineage>
</organism>
<dbReference type="WBParaSite" id="PS1159_v2.g15492.t1">
    <property type="protein sequence ID" value="PS1159_v2.g15492.t1"/>
    <property type="gene ID" value="PS1159_v2.g15492"/>
</dbReference>